<evidence type="ECO:0000256" key="6">
    <source>
        <dbReference type="ARBA" id="ARBA00023015"/>
    </source>
</evidence>
<evidence type="ECO:0000256" key="5">
    <source>
        <dbReference type="ARBA" id="ARBA00022989"/>
    </source>
</evidence>
<dbReference type="Proteomes" id="UP000053024">
    <property type="component" value="Unassembled WGS sequence"/>
</dbReference>
<feature type="domain" description="Anti-sigma-K factor RskA N-terminal" evidence="13">
    <location>
        <begin position="16"/>
        <end position="47"/>
    </location>
</feature>
<dbReference type="InterPro" id="IPR041916">
    <property type="entry name" value="Anti_sigma_zinc_sf"/>
</dbReference>
<name>A0A101SKU3_9ACTN</name>
<accession>A0A101SKU3</accession>
<keyword evidence="15" id="KW-1185">Reference proteome</keyword>
<evidence type="ECO:0000256" key="4">
    <source>
        <dbReference type="ARBA" id="ARBA00022692"/>
    </source>
</evidence>
<evidence type="ECO:0000256" key="8">
    <source>
        <dbReference type="ARBA" id="ARBA00023163"/>
    </source>
</evidence>
<evidence type="ECO:0000256" key="2">
    <source>
        <dbReference type="ARBA" id="ARBA00004236"/>
    </source>
</evidence>
<reference evidence="14 15" key="1">
    <citation type="submission" date="2015-10" db="EMBL/GenBank/DDBJ databases">
        <title>Draft genome sequence of Streptomyces bungoensis DSM 41781, type strain for the species Streptomyces bungoensis.</title>
        <authorList>
            <person name="Ruckert C."/>
            <person name="Winkler A."/>
            <person name="Kalinowski J."/>
            <person name="Kampfer P."/>
            <person name="Glaeser S."/>
        </authorList>
    </citation>
    <scope>NUCLEOTIDE SEQUENCE [LARGE SCALE GENOMIC DNA]</scope>
    <source>
        <strain evidence="14 15">DSM 41781</strain>
    </source>
</reference>
<sequence length="257" mass="26708">MTGRGTDPAALADPHTLTGAYALHALPDDERAGFERHLAGCEPCAREVAEFTATAARLASARAVPVRPALREQVLDRIGTVRQVPPGIPVLEEVRRRVPGGRGPVRWALAACVAAATVFGGTAVWQYERAQDARQQAARAERQADEVAAVLAAPDARTRSARVAGGTGTLVVSARRDRAVFVASGMAAPPRGKVYQLWFADGGVMRPAGLMSPGRTGQTVLMRGRVDGASGVGITVEPAGGSRQPTSTPVGLLGIPA</sequence>
<feature type="domain" description="Anti-sigma K factor RskA C-terminal" evidence="12">
    <location>
        <begin position="109"/>
        <end position="250"/>
    </location>
</feature>
<dbReference type="OrthoDB" id="153510at2"/>
<dbReference type="STRING" id="285568.AQJ66_35585"/>
<keyword evidence="7" id="KW-0472">Membrane</keyword>
<dbReference type="RefSeq" id="WP_061930758.1">
    <property type="nucleotide sequence ID" value="NZ_JBEYBH010000004.1"/>
</dbReference>
<evidence type="ECO:0000256" key="11">
    <source>
        <dbReference type="SAM" id="MobiDB-lite"/>
    </source>
</evidence>
<dbReference type="Pfam" id="PF10099">
    <property type="entry name" value="RskA_C"/>
    <property type="match status" value="1"/>
</dbReference>
<dbReference type="InterPro" id="IPR053877">
    <property type="entry name" value="RskA_N"/>
</dbReference>
<proteinExistence type="predicted"/>
<evidence type="ECO:0000259" key="12">
    <source>
        <dbReference type="Pfam" id="PF10099"/>
    </source>
</evidence>
<gene>
    <name evidence="14" type="ORF">AQJ66_35585</name>
</gene>
<evidence type="ECO:0000313" key="14">
    <source>
        <dbReference type="EMBL" id="KUN75727.1"/>
    </source>
</evidence>
<evidence type="ECO:0000256" key="3">
    <source>
        <dbReference type="ARBA" id="ARBA00022475"/>
    </source>
</evidence>
<evidence type="ECO:0000256" key="7">
    <source>
        <dbReference type="ARBA" id="ARBA00023136"/>
    </source>
</evidence>
<dbReference type="GO" id="GO:0005886">
    <property type="term" value="C:plasma membrane"/>
    <property type="evidence" value="ECO:0007669"/>
    <property type="project" value="UniProtKB-SubCell"/>
</dbReference>
<dbReference type="InterPro" id="IPR051474">
    <property type="entry name" value="Anti-sigma-K/W_factor"/>
</dbReference>
<dbReference type="EMBL" id="LMWX01000081">
    <property type="protein sequence ID" value="KUN75727.1"/>
    <property type="molecule type" value="Genomic_DNA"/>
</dbReference>
<organism evidence="14 15">
    <name type="scientific">Streptomyces bungoensis</name>
    <dbReference type="NCBI Taxonomy" id="285568"/>
    <lineage>
        <taxon>Bacteria</taxon>
        <taxon>Bacillati</taxon>
        <taxon>Actinomycetota</taxon>
        <taxon>Actinomycetes</taxon>
        <taxon>Kitasatosporales</taxon>
        <taxon>Streptomycetaceae</taxon>
        <taxon>Streptomyces</taxon>
    </lineage>
</organism>
<dbReference type="AlphaFoldDB" id="A0A101SKU3"/>
<evidence type="ECO:0000313" key="15">
    <source>
        <dbReference type="Proteomes" id="UP000053024"/>
    </source>
</evidence>
<keyword evidence="6" id="KW-0805">Transcription regulation</keyword>
<keyword evidence="4" id="KW-0812">Transmembrane</keyword>
<keyword evidence="5" id="KW-1133">Transmembrane helix</keyword>
<evidence type="ECO:0000259" key="13">
    <source>
        <dbReference type="Pfam" id="PF22618"/>
    </source>
</evidence>
<keyword evidence="8" id="KW-0804">Transcription</keyword>
<protein>
    <recommendedName>
        <fullName evidence="10">Regulator of SigK</fullName>
    </recommendedName>
    <alternativeName>
        <fullName evidence="9">Sigma-K anti-sigma factor RskA</fullName>
    </alternativeName>
</protein>
<evidence type="ECO:0000256" key="9">
    <source>
        <dbReference type="ARBA" id="ARBA00029829"/>
    </source>
</evidence>
<comment type="subcellular location">
    <subcellularLocation>
        <location evidence="2">Cell membrane</location>
    </subcellularLocation>
    <subcellularLocation>
        <location evidence="1">Membrane</location>
        <topology evidence="1">Single-pass membrane protein</topology>
    </subcellularLocation>
</comment>
<dbReference type="Pfam" id="PF22618">
    <property type="entry name" value="RskA_N"/>
    <property type="match status" value="1"/>
</dbReference>
<feature type="region of interest" description="Disordered" evidence="11">
    <location>
        <begin position="236"/>
        <end position="257"/>
    </location>
</feature>
<dbReference type="InterPro" id="IPR018764">
    <property type="entry name" value="RskA_C"/>
</dbReference>
<dbReference type="GO" id="GO:0006417">
    <property type="term" value="P:regulation of translation"/>
    <property type="evidence" value="ECO:0007669"/>
    <property type="project" value="TreeGrafter"/>
</dbReference>
<comment type="caution">
    <text evidence="14">The sequence shown here is derived from an EMBL/GenBank/DDBJ whole genome shotgun (WGS) entry which is preliminary data.</text>
</comment>
<evidence type="ECO:0000256" key="10">
    <source>
        <dbReference type="ARBA" id="ARBA00030803"/>
    </source>
</evidence>
<dbReference type="Gene3D" id="1.10.10.1320">
    <property type="entry name" value="Anti-sigma factor, zinc-finger domain"/>
    <property type="match status" value="1"/>
</dbReference>
<dbReference type="GO" id="GO:0016989">
    <property type="term" value="F:sigma factor antagonist activity"/>
    <property type="evidence" value="ECO:0007669"/>
    <property type="project" value="TreeGrafter"/>
</dbReference>
<evidence type="ECO:0000256" key="1">
    <source>
        <dbReference type="ARBA" id="ARBA00004167"/>
    </source>
</evidence>
<dbReference type="PANTHER" id="PTHR37461:SF1">
    <property type="entry name" value="ANTI-SIGMA-K FACTOR RSKA"/>
    <property type="match status" value="1"/>
</dbReference>
<dbReference type="PANTHER" id="PTHR37461">
    <property type="entry name" value="ANTI-SIGMA-K FACTOR RSKA"/>
    <property type="match status" value="1"/>
</dbReference>
<keyword evidence="3" id="KW-1003">Cell membrane</keyword>